<dbReference type="InterPro" id="IPR027417">
    <property type="entry name" value="P-loop_NTPase"/>
</dbReference>
<evidence type="ECO:0000259" key="2">
    <source>
        <dbReference type="SMART" id="SM00382"/>
    </source>
</evidence>
<evidence type="ECO:0000313" key="4">
    <source>
        <dbReference type="Proteomes" id="UP001465668"/>
    </source>
</evidence>
<dbReference type="CDD" id="cd19481">
    <property type="entry name" value="RecA-like_protease"/>
    <property type="match status" value="1"/>
</dbReference>
<dbReference type="InterPro" id="IPR054289">
    <property type="entry name" value="DUF7025"/>
</dbReference>
<evidence type="ECO:0000256" key="1">
    <source>
        <dbReference type="SAM" id="MobiDB-lite"/>
    </source>
</evidence>
<dbReference type="InterPro" id="IPR003959">
    <property type="entry name" value="ATPase_AAA_core"/>
</dbReference>
<comment type="caution">
    <text evidence="3">The sequence shown here is derived from an EMBL/GenBank/DDBJ whole genome shotgun (WGS) entry which is preliminary data.</text>
</comment>
<evidence type="ECO:0000313" key="3">
    <source>
        <dbReference type="EMBL" id="KAK9777457.1"/>
    </source>
</evidence>
<proteinExistence type="predicted"/>
<dbReference type="Proteomes" id="UP001465668">
    <property type="component" value="Unassembled WGS sequence"/>
</dbReference>
<dbReference type="InterPro" id="IPR003593">
    <property type="entry name" value="AAA+_ATPase"/>
</dbReference>
<feature type="compositionally biased region" description="Polar residues" evidence="1">
    <location>
        <begin position="1"/>
        <end position="17"/>
    </location>
</feature>
<gene>
    <name evidence="3" type="ORF">SCAR479_05850</name>
</gene>
<protein>
    <submittedName>
        <fullName evidence="3">AAA+ ATPase domain-containing protein</fullName>
    </submittedName>
</protein>
<feature type="region of interest" description="Disordered" evidence="1">
    <location>
        <begin position="1"/>
        <end position="27"/>
    </location>
</feature>
<organism evidence="3 4">
    <name type="scientific">Seiridium cardinale</name>
    <dbReference type="NCBI Taxonomy" id="138064"/>
    <lineage>
        <taxon>Eukaryota</taxon>
        <taxon>Fungi</taxon>
        <taxon>Dikarya</taxon>
        <taxon>Ascomycota</taxon>
        <taxon>Pezizomycotina</taxon>
        <taxon>Sordariomycetes</taxon>
        <taxon>Xylariomycetidae</taxon>
        <taxon>Amphisphaeriales</taxon>
        <taxon>Sporocadaceae</taxon>
        <taxon>Seiridium</taxon>
    </lineage>
</organism>
<dbReference type="PANTHER" id="PTHR46411:SF3">
    <property type="entry name" value="AAA+ ATPASE DOMAIN-CONTAINING PROTEIN"/>
    <property type="match status" value="1"/>
</dbReference>
<keyword evidence="4" id="KW-1185">Reference proteome</keyword>
<reference evidence="3 4" key="1">
    <citation type="submission" date="2024-02" db="EMBL/GenBank/DDBJ databases">
        <title>First draft genome assembly of two strains of Seiridium cardinale.</title>
        <authorList>
            <person name="Emiliani G."/>
            <person name="Scali E."/>
        </authorList>
    </citation>
    <scope>NUCLEOTIDE SEQUENCE [LARGE SCALE GENOMIC DNA]</scope>
    <source>
        <strain evidence="3 4">BM-138-000479</strain>
    </source>
</reference>
<sequence>MASHTSGSNTFDPSPSSEGAIPTPTGMSCEVKEYEGRYDSEGSRVITEYTPRGPDIGETDKGKFALRFFKYYNRENMLEKVTLEIPSPHIRRALLEVVGSWPDQKLTGNVTLSSGSARDTLSCLYHYRRELCEYAEQLEDETAKEHVQLTVRFVDHELKRDIQRLRENLEAPEGPSVEFDDVWMLIRPGDLVTGGNGPERYLNKIIKVTYNSGNLTCYPLWMITAKSFVHDGTSYGYIHRQLTIPIFGSVVEISKLPVSPLKYHRDPQPFLGYLLARGQKYCDHIGIQYRGYHGEVTMVDRERTVSATGKIRDVFPREVAKLQGRIILDTKAFVEERNDVDIKIQEQRDTVTNPITTEEYQITHFATTGFSLSEKRWAWFHIDSVVPVFFDSGAFDALLLPQKQKRLIRALTAKTTSSGDGFDDLIQGKGKGCIFLLHGEPGIGKTFTAESIADDIQRPLYVMMSGELGSDVKTVDENLRRVLKLVTSWKAVLLIDEADVFLERRSSRDLVRNSLVSIFLRVLEYFAGVLFLTTNRISSFGPAFQSRIHLALRYNGLDATSRAQLWRLFLQRTPDFDASAFPDSALQGLAKANVNGRQIKNTVRTAYALALAEGERFGVEQVRDVLETVRDFKADFEEGRL</sequence>
<dbReference type="EMBL" id="JARVKM010000021">
    <property type="protein sequence ID" value="KAK9777457.1"/>
    <property type="molecule type" value="Genomic_DNA"/>
</dbReference>
<dbReference type="PANTHER" id="PTHR46411">
    <property type="entry name" value="FAMILY ATPASE, PUTATIVE-RELATED"/>
    <property type="match status" value="1"/>
</dbReference>
<feature type="domain" description="AAA+ ATPase" evidence="2">
    <location>
        <begin position="431"/>
        <end position="555"/>
    </location>
</feature>
<dbReference type="Pfam" id="PF00004">
    <property type="entry name" value="AAA"/>
    <property type="match status" value="1"/>
</dbReference>
<accession>A0ABR2XUT2</accession>
<dbReference type="SUPFAM" id="SSF52540">
    <property type="entry name" value="P-loop containing nucleoside triphosphate hydrolases"/>
    <property type="match status" value="1"/>
</dbReference>
<dbReference type="SMART" id="SM00382">
    <property type="entry name" value="AAA"/>
    <property type="match status" value="1"/>
</dbReference>
<name>A0ABR2XUT2_9PEZI</name>
<dbReference type="Gene3D" id="3.40.50.300">
    <property type="entry name" value="P-loop containing nucleotide triphosphate hydrolases"/>
    <property type="match status" value="1"/>
</dbReference>
<dbReference type="Pfam" id="PF22942">
    <property type="entry name" value="DUF7025"/>
    <property type="match status" value="1"/>
</dbReference>